<geneLocation type="chloroplast" evidence="2"/>
<proteinExistence type="predicted"/>
<gene>
    <name evidence="2" type="primary">orf09</name>
</gene>
<name>A0A060AEK7_9RHOD</name>
<keyword evidence="1" id="KW-0472">Membrane</keyword>
<sequence>MFLANLYLIFLCIFLLVVNRWLVLSLLSSNDIVQRLIQQKRYATVIAYLGNDKNDARVSYCYRQMRSG</sequence>
<dbReference type="AlphaFoldDB" id="A0A060AEK7"/>
<keyword evidence="1" id="KW-1133">Transmembrane helix</keyword>
<dbReference type="EMBL" id="KJ569775">
    <property type="protein sequence ID" value="AIA61237.1"/>
    <property type="molecule type" value="Genomic_DNA"/>
</dbReference>
<keyword evidence="2" id="KW-0934">Plastid</keyword>
<keyword evidence="1" id="KW-0812">Transmembrane</keyword>
<evidence type="ECO:0000313" key="2">
    <source>
        <dbReference type="EMBL" id="AIA61237.1"/>
    </source>
</evidence>
<feature type="transmembrane region" description="Helical" evidence="1">
    <location>
        <begin position="6"/>
        <end position="27"/>
    </location>
</feature>
<keyword evidence="2" id="KW-0150">Chloroplast</keyword>
<organism evidence="2">
    <name type="scientific">Cyanidiaceae sp. MX-AZ01</name>
    <dbReference type="NCBI Taxonomy" id="1503164"/>
    <lineage>
        <taxon>Eukaryota</taxon>
        <taxon>Rhodophyta</taxon>
        <taxon>Bangiophyceae</taxon>
        <taxon>Cyanidiales</taxon>
        <taxon>Cyanidiaceae</taxon>
    </lineage>
</organism>
<protein>
    <submittedName>
        <fullName evidence="2">Uncharacterized protein</fullName>
    </submittedName>
</protein>
<evidence type="ECO:0000256" key="1">
    <source>
        <dbReference type="SAM" id="Phobius"/>
    </source>
</evidence>
<reference evidence="2" key="1">
    <citation type="submission" date="2014-03" db="EMBL/GenBank/DDBJ databases">
        <title>Metagenomic reconstruction of the complete chloroplast and mitochondrial genomes of a novel unicellular red alga from the Cyanidiaceae family.</title>
        <authorList>
            <person name="Servin-Garciduenas L.E."/>
            <person name="Martinez-Romero E."/>
        </authorList>
    </citation>
    <scope>NUCLEOTIDE SEQUENCE</scope>
    <source>
        <strain evidence="2">MX-AZ01</strain>
    </source>
</reference>
<accession>A0A060AEK7</accession>